<evidence type="ECO:0000313" key="2">
    <source>
        <dbReference type="Proteomes" id="UP001162029"/>
    </source>
</evidence>
<accession>A0AAV0V963</accession>
<dbReference type="AlphaFoldDB" id="A0AAV0V963"/>
<name>A0AAV0V963_9STRA</name>
<protein>
    <submittedName>
        <fullName evidence="1">Uncharacterized protein</fullName>
    </submittedName>
</protein>
<gene>
    <name evidence="1" type="ORF">PDE001_LOCUS10786</name>
</gene>
<evidence type="ECO:0000313" key="1">
    <source>
        <dbReference type="EMBL" id="CAI5745739.1"/>
    </source>
</evidence>
<sequence length="185" mass="20374">MERDAFQQGIDAASRGCFIFEKPRASRMLGFLRIDIPIQLLPLLCELKKETESHVVAVEEVVEPLLDNIKTKMSARLQKCSRSFSGALYPQSLLDRVECGNKVSKLASCLLQFGELERFEALLLMTSARNNQQSVDPSVVTQVSKAANKCSDLAASIKDTAEAQPRISAQIAATQKELAECLLSN</sequence>
<organism evidence="1 2">
    <name type="scientific">Peronospora destructor</name>
    <dbReference type="NCBI Taxonomy" id="86335"/>
    <lineage>
        <taxon>Eukaryota</taxon>
        <taxon>Sar</taxon>
        <taxon>Stramenopiles</taxon>
        <taxon>Oomycota</taxon>
        <taxon>Peronosporomycetes</taxon>
        <taxon>Peronosporales</taxon>
        <taxon>Peronosporaceae</taxon>
        <taxon>Peronospora</taxon>
    </lineage>
</organism>
<reference evidence="1" key="1">
    <citation type="submission" date="2022-12" db="EMBL/GenBank/DDBJ databases">
        <authorList>
            <person name="Webb A."/>
        </authorList>
    </citation>
    <scope>NUCLEOTIDE SEQUENCE</scope>
    <source>
        <strain evidence="1">Pd1</strain>
    </source>
</reference>
<dbReference type="EMBL" id="CANTFM010002314">
    <property type="protein sequence ID" value="CAI5745739.1"/>
    <property type="molecule type" value="Genomic_DNA"/>
</dbReference>
<proteinExistence type="predicted"/>
<keyword evidence="2" id="KW-1185">Reference proteome</keyword>
<dbReference type="Proteomes" id="UP001162029">
    <property type="component" value="Unassembled WGS sequence"/>
</dbReference>
<comment type="caution">
    <text evidence="1">The sequence shown here is derived from an EMBL/GenBank/DDBJ whole genome shotgun (WGS) entry which is preliminary data.</text>
</comment>